<dbReference type="OrthoDB" id="6777438at2759"/>
<comment type="caution">
    <text evidence="1">The sequence shown here is derived from an EMBL/GenBank/DDBJ whole genome shotgun (WGS) entry which is preliminary data.</text>
</comment>
<dbReference type="PRINTS" id="PR01345">
    <property type="entry name" value="CERVTRCPTASE"/>
</dbReference>
<proteinExistence type="predicted"/>
<dbReference type="EMBL" id="JARK01001365">
    <property type="protein sequence ID" value="EYC17886.1"/>
    <property type="molecule type" value="Genomic_DNA"/>
</dbReference>
<evidence type="ECO:0000313" key="2">
    <source>
        <dbReference type="Proteomes" id="UP000024635"/>
    </source>
</evidence>
<organism evidence="1 2">
    <name type="scientific">Ancylostoma ceylanicum</name>
    <dbReference type="NCBI Taxonomy" id="53326"/>
    <lineage>
        <taxon>Eukaryota</taxon>
        <taxon>Metazoa</taxon>
        <taxon>Ecdysozoa</taxon>
        <taxon>Nematoda</taxon>
        <taxon>Chromadorea</taxon>
        <taxon>Rhabditida</taxon>
        <taxon>Rhabditina</taxon>
        <taxon>Rhabditomorpha</taxon>
        <taxon>Strongyloidea</taxon>
        <taxon>Ancylostomatidae</taxon>
        <taxon>Ancylostomatinae</taxon>
        <taxon>Ancylostoma</taxon>
    </lineage>
</organism>
<reference evidence="2" key="1">
    <citation type="journal article" date="2015" name="Nat. Genet.">
        <title>The genome and transcriptome of the zoonotic hookworm Ancylostoma ceylanicum identify infection-specific gene families.</title>
        <authorList>
            <person name="Schwarz E.M."/>
            <person name="Hu Y."/>
            <person name="Antoshechkin I."/>
            <person name="Miller M.M."/>
            <person name="Sternberg P.W."/>
            <person name="Aroian R.V."/>
        </authorList>
    </citation>
    <scope>NUCLEOTIDE SEQUENCE</scope>
    <source>
        <strain evidence="2">HY135</strain>
    </source>
</reference>
<gene>
    <name evidence="1" type="primary">Acey_s0029.g1937</name>
    <name evidence="1" type="ORF">Y032_0029g1937</name>
</gene>
<keyword evidence="2" id="KW-1185">Reference proteome</keyword>
<evidence type="ECO:0000313" key="1">
    <source>
        <dbReference type="EMBL" id="EYC17886.1"/>
    </source>
</evidence>
<protein>
    <submittedName>
        <fullName evidence="1">Uncharacterized protein</fullName>
    </submittedName>
</protein>
<name>A0A016USH8_9BILA</name>
<dbReference type="Proteomes" id="UP000024635">
    <property type="component" value="Unassembled WGS sequence"/>
</dbReference>
<sequence>MRLGSSTLATEYKMSMHSIDTVRDIRDLGFFYNNKLDFAIHYKELFKRACNRTYQIFKALAMKDSKVLLKAYKIYVRPLVESGTVVFFPHRRRDIAKLERIQNNFTRKIFFRTAGPHYSRIPSAKNRDKRFKLSSLESRREIFDVCMVHKLLDGMSGANVSLFFTLVQSLTRAGETKISYSRPKTAVRANFFTVRAGSTYIRLKKTTTLTRSLASFKRKMTKLILRY</sequence>
<accession>A0A016USH8</accession>
<dbReference type="AlphaFoldDB" id="A0A016USH8"/>